<proteinExistence type="predicted"/>
<dbReference type="SUPFAM" id="SSF53335">
    <property type="entry name" value="S-adenosyl-L-methionine-dependent methyltransferases"/>
    <property type="match status" value="1"/>
</dbReference>
<dbReference type="GO" id="GO:0008168">
    <property type="term" value="F:methyltransferase activity"/>
    <property type="evidence" value="ECO:0007669"/>
    <property type="project" value="UniProtKB-KW"/>
</dbReference>
<dbReference type="GO" id="GO:0032259">
    <property type="term" value="P:methylation"/>
    <property type="evidence" value="ECO:0007669"/>
    <property type="project" value="UniProtKB-KW"/>
</dbReference>
<keyword evidence="1" id="KW-0489">Methyltransferase</keyword>
<reference evidence="1 2" key="1">
    <citation type="submission" date="2016-10" db="EMBL/GenBank/DDBJ databases">
        <authorList>
            <person name="de Groot N.N."/>
        </authorList>
    </citation>
    <scope>NUCLEOTIDE SEQUENCE [LARGE SCALE GENOMIC DNA]</scope>
    <source>
        <strain evidence="1 2">DSM 100674</strain>
    </source>
</reference>
<dbReference type="OrthoDB" id="9791944at2"/>
<name>A0A1H7REM1_9RHOB</name>
<keyword evidence="1" id="KW-0808">Transferase</keyword>
<dbReference type="EMBL" id="FOAG01000006">
    <property type="protein sequence ID" value="SEL58633.1"/>
    <property type="molecule type" value="Genomic_DNA"/>
</dbReference>
<evidence type="ECO:0000313" key="2">
    <source>
        <dbReference type="Proteomes" id="UP000199582"/>
    </source>
</evidence>
<gene>
    <name evidence="1" type="ORF">SAMN05443999_106152</name>
</gene>
<protein>
    <submittedName>
        <fullName evidence="1">Methyltransferase domain-containing protein</fullName>
    </submittedName>
</protein>
<dbReference type="Pfam" id="PF13489">
    <property type="entry name" value="Methyltransf_23"/>
    <property type="match status" value="1"/>
</dbReference>
<dbReference type="Proteomes" id="UP000199582">
    <property type="component" value="Unassembled WGS sequence"/>
</dbReference>
<sequence>MTSTTAPACPVCRAAGPRHFGRFDGRAYWRCDRCEATGLDPAHFPDKAQEHAHYLHHENQIHDPGYRRFLSRLADPLLPLLTAGMRGLDYGCGPGPALAAMLTEAGYRMALYDPFFHPDPAPLTNRYDFITCTETAEHFHHPADEFDRLGAMLNHGGWLAVMTCFQTEDSRFGAWHYRKDPTHVVFYRAGTFRQIAQAHGWSCTIPANDVVLMQKPAA</sequence>
<dbReference type="Gene3D" id="3.40.50.150">
    <property type="entry name" value="Vaccinia Virus protein VP39"/>
    <property type="match status" value="2"/>
</dbReference>
<dbReference type="STRING" id="1287727.SAMN05443999_106152"/>
<keyword evidence="2" id="KW-1185">Reference proteome</keyword>
<dbReference type="AlphaFoldDB" id="A0A1H7REM1"/>
<organism evidence="1 2">
    <name type="scientific">Roseovarius azorensis</name>
    <dbReference type="NCBI Taxonomy" id="1287727"/>
    <lineage>
        <taxon>Bacteria</taxon>
        <taxon>Pseudomonadati</taxon>
        <taxon>Pseudomonadota</taxon>
        <taxon>Alphaproteobacteria</taxon>
        <taxon>Rhodobacterales</taxon>
        <taxon>Roseobacteraceae</taxon>
        <taxon>Roseovarius</taxon>
    </lineage>
</organism>
<dbReference type="InterPro" id="IPR029063">
    <property type="entry name" value="SAM-dependent_MTases_sf"/>
</dbReference>
<accession>A0A1H7REM1</accession>
<dbReference type="RefSeq" id="WP_093036412.1">
    <property type="nucleotide sequence ID" value="NZ_FOAG01000006.1"/>
</dbReference>
<evidence type="ECO:0000313" key="1">
    <source>
        <dbReference type="EMBL" id="SEL58633.1"/>
    </source>
</evidence>